<keyword evidence="2" id="KW-0812">Transmembrane</keyword>
<evidence type="ECO:0000313" key="4">
    <source>
        <dbReference type="EMBL" id="SFB44121.1"/>
    </source>
</evidence>
<dbReference type="Proteomes" id="UP000243799">
    <property type="component" value="Unassembled WGS sequence"/>
</dbReference>
<dbReference type="GO" id="GO:0043709">
    <property type="term" value="P:cell adhesion involved in single-species biofilm formation"/>
    <property type="evidence" value="ECO:0007669"/>
    <property type="project" value="TreeGrafter"/>
</dbReference>
<dbReference type="InterPro" id="IPR029787">
    <property type="entry name" value="Nucleotide_cyclase"/>
</dbReference>
<dbReference type="SMART" id="SM00267">
    <property type="entry name" value="GGDEF"/>
    <property type="match status" value="1"/>
</dbReference>
<sequence>MEYSGRTRGRVGQKRVQSVGRCGAGRLQSVGSERTDQSVGSERNVQSVGHDLVQSVGRWLRRLPLVGRPVCSARMLRFDMVTSGGVGHSVQAGGQSANRTSDTPLLCDYDGHPLAGATGEKVLRVGLSKVRGPIHSSAGRQLGFDPRGWSVWLLPRPVLVSLVTVEIVALVAVAATATLVPVTAQALMWCGLLVAAEVIHLEAAQGIERIRELGAEGHPHMHLQSIWIFAGLLLLPPPLAVVVIVVSYAHSWLRVYRRRGVAHRKVYSAATVVLACTAAGAVLHLGTGGQFAPYMPHADGFGGMVTVLLAGAVYFGVNYVLVIFMIIIANPDKPGRNALGNPSDVLIVLAAVGIGCGIALVVTLRPWLLPVLMITPVALHLGLLLPQFQLAARSDSKTGILAPEFWSELTRRELVRAERIHSTAGVLMIDIDHFKAVDDGNGHLAGDEVLRAIAGAVQGSVRGGDYVGRYGGDEFVALLPGVGADELVAVANRINAGIAALEVPVPVRTPGKPATVSGLTASIGAALYPDTATDYTTLLHAADEAAYAAKKSGRNRVVLAPQDVIGVSIPAQIPAEH</sequence>
<dbReference type="CDD" id="cd01949">
    <property type="entry name" value="GGDEF"/>
    <property type="match status" value="1"/>
</dbReference>
<dbReference type="Gene3D" id="3.30.70.270">
    <property type="match status" value="1"/>
</dbReference>
<feature type="compositionally biased region" description="Polar residues" evidence="1">
    <location>
        <begin position="29"/>
        <end position="46"/>
    </location>
</feature>
<feature type="transmembrane region" description="Helical" evidence="2">
    <location>
        <begin position="226"/>
        <end position="246"/>
    </location>
</feature>
<feature type="transmembrane region" description="Helical" evidence="2">
    <location>
        <begin position="266"/>
        <end position="285"/>
    </location>
</feature>
<dbReference type="GO" id="GO:0052621">
    <property type="term" value="F:diguanylate cyclase activity"/>
    <property type="evidence" value="ECO:0007669"/>
    <property type="project" value="TreeGrafter"/>
</dbReference>
<dbReference type="Pfam" id="PF00990">
    <property type="entry name" value="GGDEF"/>
    <property type="match status" value="1"/>
</dbReference>
<reference evidence="5" key="1">
    <citation type="submission" date="2016-10" db="EMBL/GenBank/DDBJ databases">
        <authorList>
            <person name="Varghese N."/>
            <person name="Submissions S."/>
        </authorList>
    </citation>
    <scope>NUCLEOTIDE SEQUENCE [LARGE SCALE GENOMIC DNA]</scope>
    <source>
        <strain evidence="5">CGMCC 4.3568</strain>
    </source>
</reference>
<dbReference type="GO" id="GO:1902201">
    <property type="term" value="P:negative regulation of bacterial-type flagellum-dependent cell motility"/>
    <property type="evidence" value="ECO:0007669"/>
    <property type="project" value="TreeGrafter"/>
</dbReference>
<keyword evidence="5" id="KW-1185">Reference proteome</keyword>
<dbReference type="EMBL" id="FOKG01000011">
    <property type="protein sequence ID" value="SFB44121.1"/>
    <property type="molecule type" value="Genomic_DNA"/>
</dbReference>
<evidence type="ECO:0000259" key="3">
    <source>
        <dbReference type="PROSITE" id="PS50887"/>
    </source>
</evidence>
<evidence type="ECO:0000313" key="5">
    <source>
        <dbReference type="Proteomes" id="UP000243799"/>
    </source>
</evidence>
<feature type="domain" description="GGDEF" evidence="3">
    <location>
        <begin position="422"/>
        <end position="562"/>
    </location>
</feature>
<evidence type="ECO:0000256" key="2">
    <source>
        <dbReference type="SAM" id="Phobius"/>
    </source>
</evidence>
<dbReference type="SUPFAM" id="SSF55073">
    <property type="entry name" value="Nucleotide cyclase"/>
    <property type="match status" value="1"/>
</dbReference>
<proteinExistence type="predicted"/>
<protein>
    <submittedName>
        <fullName evidence="4">Diguanylate cyclase (GGDEF) domain-containing protein</fullName>
    </submittedName>
</protein>
<dbReference type="NCBIfam" id="TIGR00254">
    <property type="entry name" value="GGDEF"/>
    <property type="match status" value="1"/>
</dbReference>
<accession>A0A1I1B1J2</accession>
<dbReference type="InterPro" id="IPR043128">
    <property type="entry name" value="Rev_trsase/Diguanyl_cyclase"/>
</dbReference>
<dbReference type="InterPro" id="IPR050469">
    <property type="entry name" value="Diguanylate_Cyclase"/>
</dbReference>
<feature type="transmembrane region" description="Helical" evidence="2">
    <location>
        <begin position="305"/>
        <end position="329"/>
    </location>
</feature>
<dbReference type="AlphaFoldDB" id="A0A1I1B1J2"/>
<dbReference type="InterPro" id="IPR000160">
    <property type="entry name" value="GGDEF_dom"/>
</dbReference>
<organism evidence="4 5">
    <name type="scientific">Amycolatopsis marina</name>
    <dbReference type="NCBI Taxonomy" id="490629"/>
    <lineage>
        <taxon>Bacteria</taxon>
        <taxon>Bacillati</taxon>
        <taxon>Actinomycetota</taxon>
        <taxon>Actinomycetes</taxon>
        <taxon>Pseudonocardiales</taxon>
        <taxon>Pseudonocardiaceae</taxon>
        <taxon>Amycolatopsis</taxon>
    </lineage>
</organism>
<dbReference type="PROSITE" id="PS50887">
    <property type="entry name" value="GGDEF"/>
    <property type="match status" value="1"/>
</dbReference>
<gene>
    <name evidence="4" type="ORF">SAMN05216266_111167</name>
</gene>
<dbReference type="GO" id="GO:0005886">
    <property type="term" value="C:plasma membrane"/>
    <property type="evidence" value="ECO:0007669"/>
    <property type="project" value="TreeGrafter"/>
</dbReference>
<feature type="transmembrane region" description="Helical" evidence="2">
    <location>
        <begin position="341"/>
        <end position="361"/>
    </location>
</feature>
<keyword evidence="2" id="KW-0472">Membrane</keyword>
<keyword evidence="2" id="KW-1133">Transmembrane helix</keyword>
<dbReference type="PANTHER" id="PTHR45138">
    <property type="entry name" value="REGULATORY COMPONENTS OF SENSORY TRANSDUCTION SYSTEM"/>
    <property type="match status" value="1"/>
</dbReference>
<evidence type="ECO:0000256" key="1">
    <source>
        <dbReference type="SAM" id="MobiDB-lite"/>
    </source>
</evidence>
<name>A0A1I1B1J2_9PSEU</name>
<dbReference type="PANTHER" id="PTHR45138:SF9">
    <property type="entry name" value="DIGUANYLATE CYCLASE DGCM-RELATED"/>
    <property type="match status" value="1"/>
</dbReference>
<feature type="region of interest" description="Disordered" evidence="1">
    <location>
        <begin position="1"/>
        <end position="46"/>
    </location>
</feature>
<feature type="transmembrane region" description="Helical" evidence="2">
    <location>
        <begin position="158"/>
        <end position="179"/>
    </location>
</feature>
<dbReference type="STRING" id="490629.SAMN05216266_111167"/>